<feature type="binding site" evidence="7">
    <location>
        <begin position="16"/>
        <end position="21"/>
    </location>
    <ligand>
        <name>ATP</name>
        <dbReference type="ChEBI" id="CHEBI:30616"/>
    </ligand>
</feature>
<dbReference type="PANTHER" id="PTHR21087">
    <property type="entry name" value="SHIKIMATE KINASE"/>
    <property type="match status" value="1"/>
</dbReference>
<dbReference type="Gene3D" id="3.40.50.300">
    <property type="entry name" value="P-loop containing nucleotide triphosphate hydrolases"/>
    <property type="match status" value="1"/>
</dbReference>
<keyword evidence="2 7" id="KW-0808">Transferase</keyword>
<dbReference type="PRINTS" id="PR01100">
    <property type="entry name" value="SHIKIMTKNASE"/>
</dbReference>
<keyword evidence="4 7" id="KW-0418">Kinase</keyword>
<comment type="caution">
    <text evidence="7">Lacks conserved residue(s) required for the propagation of feature annotation.</text>
</comment>
<dbReference type="RefSeq" id="WP_095671142.1">
    <property type="nucleotide sequence ID" value="NZ_CP016769.1"/>
</dbReference>
<keyword evidence="3 7" id="KW-0547">Nucleotide-binding</keyword>
<keyword evidence="7" id="KW-0460">Magnesium</keyword>
<evidence type="ECO:0000256" key="4">
    <source>
        <dbReference type="ARBA" id="ARBA00022777"/>
    </source>
</evidence>
<comment type="catalytic activity">
    <reaction evidence="7">
        <text>shikimate + ATP = 3-phosphoshikimate + ADP + H(+)</text>
        <dbReference type="Rhea" id="RHEA:13121"/>
        <dbReference type="ChEBI" id="CHEBI:15378"/>
        <dbReference type="ChEBI" id="CHEBI:30616"/>
        <dbReference type="ChEBI" id="CHEBI:36208"/>
        <dbReference type="ChEBI" id="CHEBI:145989"/>
        <dbReference type="ChEBI" id="CHEBI:456216"/>
        <dbReference type="EC" id="2.7.1.71"/>
    </reaction>
</comment>
<feature type="binding site" evidence="7">
    <location>
        <position position="123"/>
    </location>
    <ligand>
        <name>ATP</name>
        <dbReference type="ChEBI" id="CHEBI:30616"/>
    </ligand>
</feature>
<evidence type="ECO:0000256" key="2">
    <source>
        <dbReference type="ARBA" id="ARBA00022679"/>
    </source>
</evidence>
<evidence type="ECO:0000256" key="5">
    <source>
        <dbReference type="ARBA" id="ARBA00022840"/>
    </source>
</evidence>
<comment type="subcellular location">
    <subcellularLocation>
        <location evidence="7">Cytoplasm</location>
    </subcellularLocation>
</comment>
<evidence type="ECO:0000313" key="9">
    <source>
        <dbReference type="Proteomes" id="UP000217144"/>
    </source>
</evidence>
<comment type="subunit">
    <text evidence="7">Monomer.</text>
</comment>
<dbReference type="KEGG" id="plan:A1s21148_03805"/>
<keyword evidence="5 7" id="KW-0067">ATP-binding</keyword>
<comment type="similarity">
    <text evidence="7">Belongs to the shikimate kinase family.</text>
</comment>
<proteinExistence type="inferred from homology"/>
<keyword evidence="7" id="KW-0479">Metal-binding</keyword>
<dbReference type="GO" id="GO:0005524">
    <property type="term" value="F:ATP binding"/>
    <property type="evidence" value="ECO:0007669"/>
    <property type="project" value="UniProtKB-UniRule"/>
</dbReference>
<sequence length="182" mass="19583">MSDSRKQNYILIGPPGSGKSTIGRALSKALSSNLSDTDSLIESEVGTSISQIFIDKGEPWFREVEARIVAREIATFSGVLSLGGGAPLSEIAQQAIKESGANVIYLDISLSAAAPRVGFNRDRPLLLSNPRAAWQELMEKRRPTYLSLATQVVLVDNLTPREIVDEIITGEKSVKAATDGVK</sequence>
<dbReference type="HAMAP" id="MF_00109">
    <property type="entry name" value="Shikimate_kinase"/>
    <property type="match status" value="1"/>
</dbReference>
<feature type="binding site" evidence="7">
    <location>
        <position position="62"/>
    </location>
    <ligand>
        <name>substrate</name>
    </ligand>
</feature>
<reference evidence="8 9" key="1">
    <citation type="submission" date="2016-07" db="EMBL/GenBank/DDBJ databases">
        <title>High microdiversification within the ubiquitous acI lineage of Actinobacteria.</title>
        <authorList>
            <person name="Neuenschwander S.M."/>
            <person name="Salcher M."/>
            <person name="Ghai R."/>
            <person name="Pernthaler J."/>
        </authorList>
    </citation>
    <scope>NUCLEOTIDE SEQUENCE [LARGE SCALE GENOMIC DNA]</scope>
    <source>
        <strain evidence="8">MMS-21-148</strain>
    </source>
</reference>
<feature type="binding site" evidence="7">
    <location>
        <position position="20"/>
    </location>
    <ligand>
        <name>Mg(2+)</name>
        <dbReference type="ChEBI" id="CHEBI:18420"/>
    </ligand>
</feature>
<evidence type="ECO:0000256" key="6">
    <source>
        <dbReference type="ARBA" id="ARBA00023141"/>
    </source>
</evidence>
<dbReference type="PANTHER" id="PTHR21087:SF16">
    <property type="entry name" value="SHIKIMATE KINASE 1, CHLOROPLASTIC"/>
    <property type="match status" value="1"/>
</dbReference>
<evidence type="ECO:0000256" key="7">
    <source>
        <dbReference type="HAMAP-Rule" id="MF_00109"/>
    </source>
</evidence>
<feature type="binding site" evidence="7">
    <location>
        <position position="38"/>
    </location>
    <ligand>
        <name>substrate</name>
    </ligand>
</feature>
<dbReference type="GO" id="GO:0004765">
    <property type="term" value="F:shikimate kinase activity"/>
    <property type="evidence" value="ECO:0007669"/>
    <property type="project" value="UniProtKB-UniRule"/>
</dbReference>
<dbReference type="CDD" id="cd00464">
    <property type="entry name" value="SK"/>
    <property type="match status" value="1"/>
</dbReference>
<keyword evidence="6 7" id="KW-0057">Aromatic amino acid biosynthesis</keyword>
<dbReference type="InterPro" id="IPR031322">
    <property type="entry name" value="Shikimate/glucono_kinase"/>
</dbReference>
<gene>
    <name evidence="7" type="primary">aroK</name>
    <name evidence="8" type="ORF">A1s21148_03805</name>
</gene>
<dbReference type="Pfam" id="PF01202">
    <property type="entry name" value="SKI"/>
    <property type="match status" value="1"/>
</dbReference>
<dbReference type="GO" id="GO:0009423">
    <property type="term" value="P:chorismate biosynthetic process"/>
    <property type="evidence" value="ECO:0007669"/>
    <property type="project" value="UniProtKB-UniRule"/>
</dbReference>
<dbReference type="GO" id="GO:0005829">
    <property type="term" value="C:cytosol"/>
    <property type="evidence" value="ECO:0007669"/>
    <property type="project" value="TreeGrafter"/>
</dbReference>
<keyword evidence="9" id="KW-1185">Reference proteome</keyword>
<dbReference type="InterPro" id="IPR027417">
    <property type="entry name" value="P-loop_NTPase"/>
</dbReference>
<dbReference type="AlphaFoldDB" id="A0AAD0E423"/>
<evidence type="ECO:0000313" key="8">
    <source>
        <dbReference type="EMBL" id="ASY10653.1"/>
    </source>
</evidence>
<dbReference type="GO" id="GO:0008652">
    <property type="term" value="P:amino acid biosynthetic process"/>
    <property type="evidence" value="ECO:0007669"/>
    <property type="project" value="UniProtKB-KW"/>
</dbReference>
<keyword evidence="1 7" id="KW-0028">Amino-acid biosynthesis</keyword>
<accession>A0AAD0E423</accession>
<keyword evidence="7" id="KW-0963">Cytoplasm</keyword>
<organism evidence="8 9">
    <name type="scientific">Candidatus Planktophila lacus</name>
    <dbReference type="NCBI Taxonomy" id="1884913"/>
    <lineage>
        <taxon>Bacteria</taxon>
        <taxon>Bacillati</taxon>
        <taxon>Actinomycetota</taxon>
        <taxon>Actinomycetes</taxon>
        <taxon>Candidatus Nanopelagicales</taxon>
        <taxon>Candidatus Nanopelagicaceae</taxon>
        <taxon>Candidatus Planktophila</taxon>
    </lineage>
</organism>
<protein>
    <recommendedName>
        <fullName evidence="7">Shikimate kinase</fullName>
        <shortName evidence="7">SK</shortName>
        <ecNumber evidence="7">2.7.1.71</ecNumber>
    </recommendedName>
</protein>
<dbReference type="GO" id="GO:0009073">
    <property type="term" value="P:aromatic amino acid family biosynthetic process"/>
    <property type="evidence" value="ECO:0007669"/>
    <property type="project" value="UniProtKB-KW"/>
</dbReference>
<comment type="cofactor">
    <cofactor evidence="7">
        <name>Mg(2+)</name>
        <dbReference type="ChEBI" id="CHEBI:18420"/>
    </cofactor>
    <text evidence="7">Binds 1 Mg(2+) ion per subunit.</text>
</comment>
<dbReference type="Proteomes" id="UP000217144">
    <property type="component" value="Chromosome"/>
</dbReference>
<comment type="function">
    <text evidence="7">Catalyzes the specific phosphorylation of the 3-hydroxyl group of shikimic acid using ATP as a cosubstrate.</text>
</comment>
<dbReference type="EMBL" id="CP016769">
    <property type="protein sequence ID" value="ASY10653.1"/>
    <property type="molecule type" value="Genomic_DNA"/>
</dbReference>
<dbReference type="EC" id="2.7.1.71" evidence="7"/>
<dbReference type="SUPFAM" id="SSF52540">
    <property type="entry name" value="P-loop containing nucleoside triphosphate hydrolases"/>
    <property type="match status" value="1"/>
</dbReference>
<evidence type="ECO:0000256" key="1">
    <source>
        <dbReference type="ARBA" id="ARBA00022605"/>
    </source>
</evidence>
<comment type="pathway">
    <text evidence="7">Metabolic intermediate biosynthesis; chorismate biosynthesis; chorismate from D-erythrose 4-phosphate and phosphoenolpyruvate: step 5/7.</text>
</comment>
<dbReference type="GO" id="GO:0000287">
    <property type="term" value="F:magnesium ion binding"/>
    <property type="evidence" value="ECO:0007669"/>
    <property type="project" value="UniProtKB-UniRule"/>
</dbReference>
<evidence type="ECO:0000256" key="3">
    <source>
        <dbReference type="ARBA" id="ARBA00022741"/>
    </source>
</evidence>
<name>A0AAD0E423_9ACTN</name>
<dbReference type="InterPro" id="IPR000623">
    <property type="entry name" value="Shikimate_kinase/TSH1"/>
</dbReference>
<feature type="binding site" evidence="7">
    <location>
        <position position="141"/>
    </location>
    <ligand>
        <name>substrate</name>
    </ligand>
</feature>
<feature type="binding site" evidence="7">
    <location>
        <position position="84"/>
    </location>
    <ligand>
        <name>substrate</name>
    </ligand>
</feature>